<dbReference type="CDD" id="cd11378">
    <property type="entry name" value="DUF296"/>
    <property type="match status" value="1"/>
</dbReference>
<keyword evidence="1" id="KW-0238">DNA-binding</keyword>
<feature type="compositionally biased region" description="Basic residues" evidence="2">
    <location>
        <begin position="18"/>
        <end position="27"/>
    </location>
</feature>
<dbReference type="Pfam" id="PF03479">
    <property type="entry name" value="PCC"/>
    <property type="match status" value="1"/>
</dbReference>
<evidence type="ECO:0000259" key="3">
    <source>
        <dbReference type="PROSITE" id="PS51742"/>
    </source>
</evidence>
<feature type="compositionally biased region" description="Polar residues" evidence="2">
    <location>
        <begin position="61"/>
        <end position="72"/>
    </location>
</feature>
<dbReference type="SUPFAM" id="SSF117856">
    <property type="entry name" value="AF0104/ALDC/Ptd012-like"/>
    <property type="match status" value="1"/>
</dbReference>
<dbReference type="GO" id="GO:0003680">
    <property type="term" value="F:minor groove of adenine-thymine-rich DNA binding"/>
    <property type="evidence" value="ECO:0007669"/>
    <property type="project" value="UniProtKB-UniRule"/>
</dbReference>
<dbReference type="InterPro" id="IPR039605">
    <property type="entry name" value="AHL"/>
</dbReference>
<dbReference type="Proteomes" id="UP001141806">
    <property type="component" value="Unassembled WGS sequence"/>
</dbReference>
<feature type="compositionally biased region" description="Polar residues" evidence="2">
    <location>
        <begin position="1"/>
        <end position="12"/>
    </location>
</feature>
<gene>
    <name evidence="4" type="ORF">NE237_012181</name>
</gene>
<comment type="function">
    <text evidence="1">Transcription factor that specifically binds AT-rich DNA sequences related to the nuclear matrix attachment regions (MARs).</text>
</comment>
<dbReference type="Gene3D" id="3.30.1330.80">
    <property type="entry name" value="Hypothetical protein, similar to alpha- acetolactate decarboxylase, domain 2"/>
    <property type="match status" value="1"/>
</dbReference>
<dbReference type="AlphaFoldDB" id="A0A9Q0JYZ9"/>
<dbReference type="EMBL" id="JAMYWD010000011">
    <property type="protein sequence ID" value="KAJ4955398.1"/>
    <property type="molecule type" value="Genomic_DNA"/>
</dbReference>
<name>A0A9Q0JYZ9_9MAGN</name>
<feature type="domain" description="PPC" evidence="3">
    <location>
        <begin position="165"/>
        <end position="311"/>
    </location>
</feature>
<reference evidence="4" key="1">
    <citation type="journal article" date="2023" name="Plant J.">
        <title>The genome of the king protea, Protea cynaroides.</title>
        <authorList>
            <person name="Chang J."/>
            <person name="Duong T.A."/>
            <person name="Schoeman C."/>
            <person name="Ma X."/>
            <person name="Roodt D."/>
            <person name="Barker N."/>
            <person name="Li Z."/>
            <person name="Van de Peer Y."/>
            <person name="Mizrachi E."/>
        </authorList>
    </citation>
    <scope>NUCLEOTIDE SEQUENCE</scope>
    <source>
        <tissue evidence="4">Young leaves</tissue>
    </source>
</reference>
<evidence type="ECO:0000256" key="1">
    <source>
        <dbReference type="RuleBase" id="RU367031"/>
    </source>
</evidence>
<comment type="domain">
    <text evidence="1">The PPC domain mediates interactions between AHL proteins.</text>
</comment>
<accession>A0A9Q0JYZ9</accession>
<dbReference type="OrthoDB" id="2017193at2759"/>
<dbReference type="GO" id="GO:0005634">
    <property type="term" value="C:nucleus"/>
    <property type="evidence" value="ECO:0007669"/>
    <property type="project" value="UniProtKB-SubCell"/>
</dbReference>
<dbReference type="InterPro" id="IPR005175">
    <property type="entry name" value="PPC_dom"/>
</dbReference>
<feature type="compositionally biased region" description="Low complexity" evidence="2">
    <location>
        <begin position="112"/>
        <end position="142"/>
    </location>
</feature>
<feature type="region of interest" description="Disordered" evidence="2">
    <location>
        <begin position="1"/>
        <end position="155"/>
    </location>
</feature>
<feature type="compositionally biased region" description="Low complexity" evidence="2">
    <location>
        <begin position="28"/>
        <end position="52"/>
    </location>
</feature>
<keyword evidence="5" id="KW-1185">Reference proteome</keyword>
<organism evidence="4 5">
    <name type="scientific">Protea cynaroides</name>
    <dbReference type="NCBI Taxonomy" id="273540"/>
    <lineage>
        <taxon>Eukaryota</taxon>
        <taxon>Viridiplantae</taxon>
        <taxon>Streptophyta</taxon>
        <taxon>Embryophyta</taxon>
        <taxon>Tracheophyta</taxon>
        <taxon>Spermatophyta</taxon>
        <taxon>Magnoliopsida</taxon>
        <taxon>Proteales</taxon>
        <taxon>Proteaceae</taxon>
        <taxon>Protea</taxon>
    </lineage>
</organism>
<proteinExistence type="predicted"/>
<evidence type="ECO:0000256" key="2">
    <source>
        <dbReference type="SAM" id="MobiDB-lite"/>
    </source>
</evidence>
<sequence>MEGNERSLSSFYHQQNQHYHHQLHQQQHHPSGGGAATSTTTGNSAAPNAPNGIFSIPHHNAASSGHYSTSEGTPLVFPSHSVTGRAPVSASAPPDTVKKKRGRPRKYGTPEAAASATPSASSAKKVSATSGSSLPLSPSSSSPRKKEQSSSLSPKKAQLVALGNAGQGFTPHVITVAAGDDVAQKIMSFMQQPKRAVCILSASGSISNASLRQPATLGGNVTYEGRFEILSLTGSYLHSEVGGASSRTGGLSICLSGSDGRIVGGGVGGPLKAAGPVQVIVGSFVIDTKREVSGSLKADDSTSKLSSPQVGTTISSLGFRPTMEFSERISVMRNDEHHNIGPDHFTLQPRGMHVITGRSTDWRSSPDARNFADIELTGRTDRGVCQSLEDGEDYQIRL</sequence>
<protein>
    <recommendedName>
        <fullName evidence="1">AT-hook motif nuclear-localized protein</fullName>
    </recommendedName>
</protein>
<dbReference type="PANTHER" id="PTHR31500">
    <property type="entry name" value="AT-HOOK MOTIF NUCLEAR-LOCALIZED PROTEIN 9"/>
    <property type="match status" value="1"/>
</dbReference>
<dbReference type="PANTHER" id="PTHR31500:SF68">
    <property type="entry name" value="AT-HOOK MOTIF NUCLEAR-LOCALIZED PROTEIN 14"/>
    <property type="match status" value="1"/>
</dbReference>
<dbReference type="PROSITE" id="PS51742">
    <property type="entry name" value="PPC"/>
    <property type="match status" value="1"/>
</dbReference>
<keyword evidence="1" id="KW-0805">Transcription regulation</keyword>
<comment type="subcellular location">
    <subcellularLocation>
        <location evidence="1">Nucleus</location>
    </subcellularLocation>
</comment>
<evidence type="ECO:0000313" key="5">
    <source>
        <dbReference type="Proteomes" id="UP001141806"/>
    </source>
</evidence>
<keyword evidence="1" id="KW-0804">Transcription</keyword>
<comment type="caution">
    <text evidence="4">The sequence shown here is derived from an EMBL/GenBank/DDBJ whole genome shotgun (WGS) entry which is preliminary data.</text>
</comment>
<evidence type="ECO:0000313" key="4">
    <source>
        <dbReference type="EMBL" id="KAJ4955398.1"/>
    </source>
</evidence>
<keyword evidence="1" id="KW-0539">Nucleus</keyword>